<keyword evidence="8" id="KW-1185">Reference proteome</keyword>
<dbReference type="PROSITE" id="PS50011">
    <property type="entry name" value="PROTEIN_KINASE_DOM"/>
    <property type="match status" value="1"/>
</dbReference>
<proteinExistence type="predicted"/>
<name>A0ABN9S7G6_9DINO</name>
<evidence type="ECO:0000256" key="3">
    <source>
        <dbReference type="ARBA" id="ARBA00022741"/>
    </source>
</evidence>
<protein>
    <recommendedName>
        <fullName evidence="6">Protein kinase domain-containing protein</fullName>
    </recommendedName>
</protein>
<keyword evidence="4" id="KW-0418">Kinase</keyword>
<evidence type="ECO:0000313" key="7">
    <source>
        <dbReference type="EMBL" id="CAK0827823.1"/>
    </source>
</evidence>
<feature type="domain" description="Protein kinase" evidence="6">
    <location>
        <begin position="1"/>
        <end position="189"/>
    </location>
</feature>
<keyword evidence="1" id="KW-0723">Serine/threonine-protein kinase</keyword>
<reference evidence="7" key="1">
    <citation type="submission" date="2023-10" db="EMBL/GenBank/DDBJ databases">
        <authorList>
            <person name="Chen Y."/>
            <person name="Shah S."/>
            <person name="Dougan E. K."/>
            <person name="Thang M."/>
            <person name="Chan C."/>
        </authorList>
    </citation>
    <scope>NUCLEOTIDE SEQUENCE [LARGE SCALE GENOMIC DNA]</scope>
</reference>
<dbReference type="InterPro" id="IPR008271">
    <property type="entry name" value="Ser/Thr_kinase_AS"/>
</dbReference>
<evidence type="ECO:0000256" key="1">
    <source>
        <dbReference type="ARBA" id="ARBA00022527"/>
    </source>
</evidence>
<evidence type="ECO:0000259" key="6">
    <source>
        <dbReference type="PROSITE" id="PS50011"/>
    </source>
</evidence>
<dbReference type="Pfam" id="PF00069">
    <property type="entry name" value="Pkinase"/>
    <property type="match status" value="1"/>
</dbReference>
<keyword evidence="2" id="KW-0808">Transferase</keyword>
<keyword evidence="3" id="KW-0547">Nucleotide-binding</keyword>
<organism evidence="7 8">
    <name type="scientific">Prorocentrum cordatum</name>
    <dbReference type="NCBI Taxonomy" id="2364126"/>
    <lineage>
        <taxon>Eukaryota</taxon>
        <taxon>Sar</taxon>
        <taxon>Alveolata</taxon>
        <taxon>Dinophyceae</taxon>
        <taxon>Prorocentrales</taxon>
        <taxon>Prorocentraceae</taxon>
        <taxon>Prorocentrum</taxon>
    </lineage>
</organism>
<dbReference type="SMART" id="SM00220">
    <property type="entry name" value="S_TKc"/>
    <property type="match status" value="1"/>
</dbReference>
<evidence type="ECO:0000256" key="5">
    <source>
        <dbReference type="ARBA" id="ARBA00022840"/>
    </source>
</evidence>
<evidence type="ECO:0000313" key="8">
    <source>
        <dbReference type="Proteomes" id="UP001189429"/>
    </source>
</evidence>
<dbReference type="PROSITE" id="PS00108">
    <property type="entry name" value="PROTEIN_KINASE_ST"/>
    <property type="match status" value="1"/>
</dbReference>
<dbReference type="PANTHER" id="PTHR22974">
    <property type="entry name" value="MIXED LINEAGE PROTEIN KINASE"/>
    <property type="match status" value="1"/>
</dbReference>
<comment type="caution">
    <text evidence="7">The sequence shown here is derived from an EMBL/GenBank/DDBJ whole genome shotgun (WGS) entry which is preliminary data.</text>
</comment>
<dbReference type="Gene3D" id="1.10.510.10">
    <property type="entry name" value="Transferase(Phosphotransferase) domain 1"/>
    <property type="match status" value="1"/>
</dbReference>
<evidence type="ECO:0000256" key="4">
    <source>
        <dbReference type="ARBA" id="ARBA00022777"/>
    </source>
</evidence>
<gene>
    <name evidence="7" type="ORF">PCOR1329_LOCUS27255</name>
</gene>
<keyword evidence="5" id="KW-0067">ATP-binding</keyword>
<dbReference type="Proteomes" id="UP001189429">
    <property type="component" value="Unassembled WGS sequence"/>
</dbReference>
<dbReference type="EMBL" id="CAUYUJ010009845">
    <property type="protein sequence ID" value="CAK0827823.1"/>
    <property type="molecule type" value="Genomic_DNA"/>
</dbReference>
<dbReference type="SUPFAM" id="SSF56112">
    <property type="entry name" value="Protein kinase-like (PK-like)"/>
    <property type="match status" value="1"/>
</dbReference>
<sequence length="237" mass="26388">MEAGDMDLGRFLQSEPGLCLTQIQDLWRQMLLAVQVVHSERIVHSDLKPGNFLLVQDKLKVIDFGIAKRISNDTTNISRDASVGTLSYMAPEAVRQGQLKLGRASDIWSLGIILYQMVYEHPPFAELEPMQRLLRLSDPCLRIQFPPGHRLEGHSDVVKAQLQEVLEGCLQRDPARRPSLPELLEHPFLRTSLTVPRGAVRSSVEALMAGVLQAAGAALKAADVPLQDEDWQLLADE</sequence>
<dbReference type="InterPro" id="IPR011009">
    <property type="entry name" value="Kinase-like_dom_sf"/>
</dbReference>
<feature type="non-terminal residue" evidence="7">
    <location>
        <position position="237"/>
    </location>
</feature>
<dbReference type="PANTHER" id="PTHR22974:SF21">
    <property type="entry name" value="DUAL SPECIFICITY PROTEIN KINASE TTK"/>
    <property type="match status" value="1"/>
</dbReference>
<accession>A0ABN9S7G6</accession>
<dbReference type="InterPro" id="IPR000719">
    <property type="entry name" value="Prot_kinase_dom"/>
</dbReference>
<evidence type="ECO:0000256" key="2">
    <source>
        <dbReference type="ARBA" id="ARBA00022679"/>
    </source>
</evidence>